<dbReference type="STRING" id="1227456.C450_00265"/>
<reference evidence="1 2" key="1">
    <citation type="journal article" date="2014" name="PLoS Genet.">
        <title>Phylogenetically driven sequencing of extremely halophilic archaea reveals strategies for static and dynamic osmo-response.</title>
        <authorList>
            <person name="Becker E.A."/>
            <person name="Seitzer P.M."/>
            <person name="Tritt A."/>
            <person name="Larsen D."/>
            <person name="Krusor M."/>
            <person name="Yao A.I."/>
            <person name="Wu D."/>
            <person name="Madern D."/>
            <person name="Eisen J.A."/>
            <person name="Darling A.E."/>
            <person name="Facciotti M.T."/>
        </authorList>
    </citation>
    <scope>NUCLEOTIDE SEQUENCE [LARGE SCALE GENOMIC DNA]</scope>
    <source>
        <strain evidence="1 2">DSM 8989</strain>
    </source>
</reference>
<dbReference type="Proteomes" id="UP000011625">
    <property type="component" value="Unassembled WGS sequence"/>
</dbReference>
<sequence>MSFGAEIEAVGGGLLLQRVRDEAARVVQDDRELFAELVAYRPETVLRDLSIELVPCESHEPFAVVGDGSEHVYPLTSARDRQFWG</sequence>
<gene>
    <name evidence="1" type="ORF">C450_00265</name>
</gene>
<dbReference type="AlphaFoldDB" id="M0NFN7"/>
<evidence type="ECO:0000313" key="1">
    <source>
        <dbReference type="EMBL" id="EMA55909.1"/>
    </source>
</evidence>
<evidence type="ECO:0000313" key="2">
    <source>
        <dbReference type="Proteomes" id="UP000011625"/>
    </source>
</evidence>
<protein>
    <submittedName>
        <fullName evidence="1">Uncharacterized protein</fullName>
    </submittedName>
</protein>
<name>M0NFN7_9EURY</name>
<dbReference type="EMBL" id="AOME01000002">
    <property type="protein sequence ID" value="EMA55909.1"/>
    <property type="molecule type" value="Genomic_DNA"/>
</dbReference>
<keyword evidence="2" id="KW-1185">Reference proteome</keyword>
<proteinExistence type="predicted"/>
<accession>M0NFN7</accession>
<organism evidence="1 2">
    <name type="scientific">Halococcus salifodinae DSM 8989</name>
    <dbReference type="NCBI Taxonomy" id="1227456"/>
    <lineage>
        <taxon>Archaea</taxon>
        <taxon>Methanobacteriati</taxon>
        <taxon>Methanobacteriota</taxon>
        <taxon>Stenosarchaea group</taxon>
        <taxon>Halobacteria</taxon>
        <taxon>Halobacteriales</taxon>
        <taxon>Halococcaceae</taxon>
        <taxon>Halococcus</taxon>
    </lineage>
</organism>
<comment type="caution">
    <text evidence="1">The sequence shown here is derived from an EMBL/GenBank/DDBJ whole genome shotgun (WGS) entry which is preliminary data.</text>
</comment>